<dbReference type="SUPFAM" id="SSF52540">
    <property type="entry name" value="P-loop containing nucleoside triphosphate hydrolases"/>
    <property type="match status" value="2"/>
</dbReference>
<keyword evidence="6 9" id="KW-0067">ATP-binding</keyword>
<feature type="domain" description="ABC transporter" evidence="8">
    <location>
        <begin position="268"/>
        <end position="487"/>
    </location>
</feature>
<dbReference type="RefSeq" id="WP_190236270.1">
    <property type="nucleotide sequence ID" value="NZ_SSOA01000006.1"/>
</dbReference>
<dbReference type="GO" id="GO:0005524">
    <property type="term" value="F:ATP binding"/>
    <property type="evidence" value="ECO:0007669"/>
    <property type="project" value="UniProtKB-KW"/>
</dbReference>
<dbReference type="GO" id="GO:0005886">
    <property type="term" value="C:plasma membrane"/>
    <property type="evidence" value="ECO:0007669"/>
    <property type="project" value="UniProtKB-SubCell"/>
</dbReference>
<accession>A0A4V3W7Z8</accession>
<evidence type="ECO:0000256" key="4">
    <source>
        <dbReference type="ARBA" id="ARBA00022475"/>
    </source>
</evidence>
<keyword evidence="5" id="KW-0547">Nucleotide-binding</keyword>
<organism evidence="9 10">
    <name type="scientific">Allorhizobium terrae</name>
    <dbReference type="NCBI Taxonomy" id="1848972"/>
    <lineage>
        <taxon>Bacteria</taxon>
        <taxon>Pseudomonadati</taxon>
        <taxon>Pseudomonadota</taxon>
        <taxon>Alphaproteobacteria</taxon>
        <taxon>Hyphomicrobiales</taxon>
        <taxon>Rhizobiaceae</taxon>
        <taxon>Rhizobium/Agrobacterium group</taxon>
        <taxon>Allorhizobium</taxon>
    </lineage>
</organism>
<evidence type="ECO:0000256" key="3">
    <source>
        <dbReference type="ARBA" id="ARBA00022448"/>
    </source>
</evidence>
<keyword evidence="4" id="KW-1003">Cell membrane</keyword>
<dbReference type="SMART" id="SM00382">
    <property type="entry name" value="AAA"/>
    <property type="match status" value="2"/>
</dbReference>
<dbReference type="EMBL" id="SSOA01000006">
    <property type="protein sequence ID" value="THF49292.1"/>
    <property type="molecule type" value="Genomic_DNA"/>
</dbReference>
<comment type="caution">
    <text evidence="9">The sequence shown here is derived from an EMBL/GenBank/DDBJ whole genome shotgun (WGS) entry which is preliminary data.</text>
</comment>
<dbReference type="InterPro" id="IPR050388">
    <property type="entry name" value="ABC_Ni/Peptide_Import"/>
</dbReference>
<dbReference type="InterPro" id="IPR017871">
    <property type="entry name" value="ABC_transporter-like_CS"/>
</dbReference>
<keyword evidence="7" id="KW-0472">Membrane</keyword>
<dbReference type="Gene3D" id="3.40.50.300">
    <property type="entry name" value="P-loop containing nucleotide triphosphate hydrolases"/>
    <property type="match status" value="2"/>
</dbReference>
<evidence type="ECO:0000256" key="5">
    <source>
        <dbReference type="ARBA" id="ARBA00022741"/>
    </source>
</evidence>
<dbReference type="PANTHER" id="PTHR43297">
    <property type="entry name" value="OLIGOPEPTIDE TRANSPORT ATP-BINDING PROTEIN APPD"/>
    <property type="match status" value="1"/>
</dbReference>
<dbReference type="InterPro" id="IPR027417">
    <property type="entry name" value="P-loop_NTPase"/>
</dbReference>
<name>A0A4V3W7Z8_9HYPH</name>
<dbReference type="Proteomes" id="UP000310754">
    <property type="component" value="Unassembled WGS sequence"/>
</dbReference>
<keyword evidence="10" id="KW-1185">Reference proteome</keyword>
<dbReference type="Pfam" id="PF00005">
    <property type="entry name" value="ABC_tran"/>
    <property type="match status" value="2"/>
</dbReference>
<dbReference type="PROSITE" id="PS50893">
    <property type="entry name" value="ABC_TRANSPORTER_2"/>
    <property type="match status" value="2"/>
</dbReference>
<evidence type="ECO:0000259" key="8">
    <source>
        <dbReference type="PROSITE" id="PS50893"/>
    </source>
</evidence>
<evidence type="ECO:0000313" key="9">
    <source>
        <dbReference type="EMBL" id="THF49292.1"/>
    </source>
</evidence>
<feature type="domain" description="ABC transporter" evidence="8">
    <location>
        <begin position="5"/>
        <end position="246"/>
    </location>
</feature>
<evidence type="ECO:0000256" key="7">
    <source>
        <dbReference type="ARBA" id="ARBA00023136"/>
    </source>
</evidence>
<evidence type="ECO:0000313" key="10">
    <source>
        <dbReference type="Proteomes" id="UP000310754"/>
    </source>
</evidence>
<comment type="subcellular location">
    <subcellularLocation>
        <location evidence="1">Cell inner membrane</location>
        <topology evidence="1">Peripheral membrane protein</topology>
    </subcellularLocation>
</comment>
<gene>
    <name evidence="9" type="ORF">E6C51_13000</name>
</gene>
<dbReference type="PANTHER" id="PTHR43297:SF7">
    <property type="entry name" value="D,D-DIPEPTIDE TRANSPORT ATP-BINDING PROTEIN DDPD-RELATED"/>
    <property type="match status" value="1"/>
</dbReference>
<dbReference type="InterPro" id="IPR003593">
    <property type="entry name" value="AAA+_ATPase"/>
</dbReference>
<proteinExistence type="inferred from homology"/>
<evidence type="ECO:0000256" key="6">
    <source>
        <dbReference type="ARBA" id="ARBA00022840"/>
    </source>
</evidence>
<dbReference type="PROSITE" id="PS00211">
    <property type="entry name" value="ABC_TRANSPORTER_1"/>
    <property type="match status" value="2"/>
</dbReference>
<comment type="similarity">
    <text evidence="2">Belongs to the ABC transporter superfamily.</text>
</comment>
<dbReference type="InterPro" id="IPR003439">
    <property type="entry name" value="ABC_transporter-like_ATP-bd"/>
</dbReference>
<protein>
    <submittedName>
        <fullName evidence="9">ABC transporter ATP-binding protein</fullName>
    </submittedName>
</protein>
<sequence>MTVSLNVTNATVFTPSNVLVQPVNLALRAGRAFTILGETGSGKSLLTQAIMGTLPDGLIANGEAILDGNTLDLANPSGHRAFWGRKISILPQEPWLALDPTMRAGAQIAEGHRYVGGMTALRARAQARNDLMALDVADAEGKLPGELSGGMAQRVAFAAATTGGARIVIADEPTKGLDIARRDDVIALLMKEIEAGGTVLTITHDLALARQMGGDVAVMLNGRIVEQGETASVLADPAHAYTRRLIAADPENWHKTATRPAIPRDPILTARSLAKRRGGKHLFEALDVDIAAGEIVGVTGPSGSGKSTLGDILLGLLPPDTGSVNRPKAIARTRYQKLYQDPPSAFPAKIRIGTGLDDLIRLHRLDSTRIAPLMDRLHLSQTLLKRLPTEVSGGELQRFALLRALILDPVFLFADEPTSRLDLITQQETIQLLTELAREQNCAVLIVSHDPAIIEHTCDRRLDISRGTSSTGTVPHSHVNFSAVRHIW</sequence>
<evidence type="ECO:0000256" key="2">
    <source>
        <dbReference type="ARBA" id="ARBA00005417"/>
    </source>
</evidence>
<dbReference type="GO" id="GO:0016887">
    <property type="term" value="F:ATP hydrolysis activity"/>
    <property type="evidence" value="ECO:0007669"/>
    <property type="project" value="InterPro"/>
</dbReference>
<dbReference type="AlphaFoldDB" id="A0A4V3W7Z8"/>
<keyword evidence="3" id="KW-0813">Transport</keyword>
<reference evidence="9 10" key="1">
    <citation type="submission" date="2019-04" db="EMBL/GenBank/DDBJ databases">
        <title>Rhizobium terrae sp. nov., isolated from a paddy soil.</title>
        <authorList>
            <person name="Lin S.-Y."/>
            <person name="Hameed A."/>
            <person name="Huang H.-I."/>
            <person name="Young C.-C."/>
        </authorList>
    </citation>
    <scope>NUCLEOTIDE SEQUENCE [LARGE SCALE GENOMIC DNA]</scope>
    <source>
        <strain evidence="9 10">CC-HIH110</strain>
    </source>
</reference>
<evidence type="ECO:0000256" key="1">
    <source>
        <dbReference type="ARBA" id="ARBA00004417"/>
    </source>
</evidence>